<dbReference type="Gene3D" id="1.10.287.130">
    <property type="match status" value="1"/>
</dbReference>
<keyword evidence="3" id="KW-1185">Reference proteome</keyword>
<protein>
    <recommendedName>
        <fullName evidence="1">Histidine phosphotransferase ChpT C-terminal domain-containing protein</fullName>
    </recommendedName>
</protein>
<dbReference type="InterPro" id="IPR036890">
    <property type="entry name" value="HATPase_C_sf"/>
</dbReference>
<evidence type="ECO:0000259" key="1">
    <source>
        <dbReference type="Pfam" id="PF10090"/>
    </source>
</evidence>
<dbReference type="RefSeq" id="WP_212534517.1">
    <property type="nucleotide sequence ID" value="NZ_JAGTUU010000001.1"/>
</dbReference>
<gene>
    <name evidence="2" type="ORF">KB874_00180</name>
</gene>
<dbReference type="Proteomes" id="UP000681356">
    <property type="component" value="Unassembled WGS sequence"/>
</dbReference>
<reference evidence="2" key="1">
    <citation type="submission" date="2021-04" db="EMBL/GenBank/DDBJ databases">
        <authorList>
            <person name="Yoon J."/>
        </authorList>
    </citation>
    <scope>NUCLEOTIDE SEQUENCE</scope>
    <source>
        <strain evidence="2">KMU-90</strain>
    </source>
</reference>
<evidence type="ECO:0000313" key="3">
    <source>
        <dbReference type="Proteomes" id="UP000681356"/>
    </source>
</evidence>
<accession>A0A8J7W9Q0</accession>
<organism evidence="2 3">
    <name type="scientific">Thetidibacter halocola</name>
    <dbReference type="NCBI Taxonomy" id="2827239"/>
    <lineage>
        <taxon>Bacteria</taxon>
        <taxon>Pseudomonadati</taxon>
        <taxon>Pseudomonadota</taxon>
        <taxon>Alphaproteobacteria</taxon>
        <taxon>Rhodobacterales</taxon>
        <taxon>Roseobacteraceae</taxon>
        <taxon>Thetidibacter</taxon>
    </lineage>
</organism>
<dbReference type="EMBL" id="JAGTUU010000001">
    <property type="protein sequence ID" value="MBS0122534.1"/>
    <property type="molecule type" value="Genomic_DNA"/>
</dbReference>
<dbReference type="InterPro" id="IPR018762">
    <property type="entry name" value="ChpT_C"/>
</dbReference>
<dbReference type="AlphaFoldDB" id="A0A8J7W9Q0"/>
<name>A0A8J7W9Q0_9RHOB</name>
<sequence>MKTDNSATLVALVGSRLCHDLISPIGAIQNGLELMTMAGAQASPELDLIRDSCDSAAARIRFFRIAFGTAGNDQHVSAREITSTLKGLTANSRIDAQWRLPDDQPRPLVQMAFLACLCCESALPLGGTIHCDKDGARLSVSATAARVKALPEAWDILRGGGDVAAMTPDRVQFGLLALLAAERDMPLTISTGEAGVRIEIG</sequence>
<feature type="domain" description="Histidine phosphotransferase ChpT C-terminal" evidence="1">
    <location>
        <begin position="79"/>
        <end position="194"/>
    </location>
</feature>
<comment type="caution">
    <text evidence="2">The sequence shown here is derived from an EMBL/GenBank/DDBJ whole genome shotgun (WGS) entry which is preliminary data.</text>
</comment>
<dbReference type="Gene3D" id="3.30.565.10">
    <property type="entry name" value="Histidine kinase-like ATPase, C-terminal domain"/>
    <property type="match status" value="1"/>
</dbReference>
<dbReference type="Pfam" id="PF10090">
    <property type="entry name" value="HPTransfase"/>
    <property type="match status" value="1"/>
</dbReference>
<evidence type="ECO:0000313" key="2">
    <source>
        <dbReference type="EMBL" id="MBS0122534.1"/>
    </source>
</evidence>
<proteinExistence type="predicted"/>